<proteinExistence type="predicted"/>
<dbReference type="VEuPathDB" id="FungiDB:PSHT_03141"/>
<name>A0A2S4WG86_9BASI</name>
<sequence length="77" mass="8441">MSSSVHKQLPSSSFFLVLYNEEEASIDNDLAAGIEAGLKESVTPKERSAADLTAPEDEEEDTNDCKDAFLKAPHPRF</sequence>
<reference evidence="3" key="2">
    <citation type="journal article" date="2018" name="BMC Genomics">
        <title>Genomic insights into host adaptation between the wheat stripe rust pathogen (Puccinia striiformis f. sp. tritici) and the barley stripe rust pathogen (Puccinia striiformis f. sp. hordei).</title>
        <authorList>
            <person name="Xia C."/>
            <person name="Wang M."/>
            <person name="Yin C."/>
            <person name="Cornejo O.E."/>
            <person name="Hulbert S.H."/>
            <person name="Chen X."/>
        </authorList>
    </citation>
    <scope>NUCLEOTIDE SEQUENCE [LARGE SCALE GENOMIC DNA]</scope>
    <source>
        <strain evidence="3">93TX-2</strain>
    </source>
</reference>
<reference evidence="3" key="3">
    <citation type="journal article" date="2018" name="Mol. Plant Microbe Interact.">
        <title>Genome sequence resources for the wheat stripe rust pathogen (Puccinia striiformis f. sp. tritici) and the barley stripe rust pathogen (Puccinia striiformis f. sp. hordei).</title>
        <authorList>
            <person name="Xia C."/>
            <person name="Wang M."/>
            <person name="Yin C."/>
            <person name="Cornejo O.E."/>
            <person name="Hulbert S.H."/>
            <person name="Chen X."/>
        </authorList>
    </citation>
    <scope>NUCLEOTIDE SEQUENCE [LARGE SCALE GENOMIC DNA]</scope>
    <source>
        <strain evidence="3">93TX-2</strain>
    </source>
</reference>
<reference evidence="2 3" key="1">
    <citation type="submission" date="2017-12" db="EMBL/GenBank/DDBJ databases">
        <title>Gene loss provides genomic basis for host adaptation in cereal stripe rust fungi.</title>
        <authorList>
            <person name="Xia C."/>
        </authorList>
    </citation>
    <scope>NUCLEOTIDE SEQUENCE [LARGE SCALE GENOMIC DNA]</scope>
    <source>
        <strain evidence="2 3">93TX-2</strain>
    </source>
</reference>
<evidence type="ECO:0000313" key="3">
    <source>
        <dbReference type="Proteomes" id="UP000238274"/>
    </source>
</evidence>
<evidence type="ECO:0000313" key="2">
    <source>
        <dbReference type="EMBL" id="POW20728.1"/>
    </source>
</evidence>
<dbReference type="AlphaFoldDB" id="A0A2S4WG86"/>
<dbReference type="Proteomes" id="UP000238274">
    <property type="component" value="Unassembled WGS sequence"/>
</dbReference>
<accession>A0A2S4WG86</accession>
<protein>
    <submittedName>
        <fullName evidence="2">Uncharacterized protein</fullName>
    </submittedName>
</protein>
<evidence type="ECO:0000256" key="1">
    <source>
        <dbReference type="SAM" id="MobiDB-lite"/>
    </source>
</evidence>
<comment type="caution">
    <text evidence="2">The sequence shown here is derived from an EMBL/GenBank/DDBJ whole genome shotgun (WGS) entry which is preliminary data.</text>
</comment>
<feature type="region of interest" description="Disordered" evidence="1">
    <location>
        <begin position="40"/>
        <end position="64"/>
    </location>
</feature>
<dbReference type="EMBL" id="PKSM01000029">
    <property type="protein sequence ID" value="POW20728.1"/>
    <property type="molecule type" value="Genomic_DNA"/>
</dbReference>
<keyword evidence="3" id="KW-1185">Reference proteome</keyword>
<dbReference type="VEuPathDB" id="FungiDB:PSTT_04865"/>
<gene>
    <name evidence="2" type="ORF">PSHT_03141</name>
</gene>
<organism evidence="2 3">
    <name type="scientific">Puccinia striiformis</name>
    <dbReference type="NCBI Taxonomy" id="27350"/>
    <lineage>
        <taxon>Eukaryota</taxon>
        <taxon>Fungi</taxon>
        <taxon>Dikarya</taxon>
        <taxon>Basidiomycota</taxon>
        <taxon>Pucciniomycotina</taxon>
        <taxon>Pucciniomycetes</taxon>
        <taxon>Pucciniales</taxon>
        <taxon>Pucciniaceae</taxon>
        <taxon>Puccinia</taxon>
    </lineage>
</organism>